<accession>A0A6L2PD02</accession>
<proteinExistence type="predicted"/>
<sequence length="101" mass="10961">MVSLNNQEWEQTNTNKHDKCDVEKLEFQSIGVMTALCVTPQSSVIAVTSFCMMHAAASNLMNYHTNVLMQTAPSSMPTHVGNTDLSQPAAAISLSSITIDM</sequence>
<dbReference type="EMBL" id="BLKM01003281">
    <property type="protein sequence ID" value="GFG28208.1"/>
    <property type="molecule type" value="Genomic_DNA"/>
</dbReference>
<name>A0A6L2PD02_COPFO</name>
<comment type="caution">
    <text evidence="1">The sequence shown here is derived from an EMBL/GenBank/DDBJ whole genome shotgun (WGS) entry which is preliminary data.</text>
</comment>
<keyword evidence="2" id="KW-1185">Reference proteome</keyword>
<gene>
    <name evidence="1" type="ORF">Cfor_07851</name>
</gene>
<dbReference type="AlphaFoldDB" id="A0A6L2PD02"/>
<protein>
    <submittedName>
        <fullName evidence="1">Uncharacterized protein</fullName>
    </submittedName>
</protein>
<dbReference type="InParanoid" id="A0A6L2PD02"/>
<organism evidence="1 2">
    <name type="scientific">Coptotermes formosanus</name>
    <name type="common">Formosan subterranean termite</name>
    <dbReference type="NCBI Taxonomy" id="36987"/>
    <lineage>
        <taxon>Eukaryota</taxon>
        <taxon>Metazoa</taxon>
        <taxon>Ecdysozoa</taxon>
        <taxon>Arthropoda</taxon>
        <taxon>Hexapoda</taxon>
        <taxon>Insecta</taxon>
        <taxon>Pterygota</taxon>
        <taxon>Neoptera</taxon>
        <taxon>Polyneoptera</taxon>
        <taxon>Dictyoptera</taxon>
        <taxon>Blattodea</taxon>
        <taxon>Blattoidea</taxon>
        <taxon>Termitoidae</taxon>
        <taxon>Rhinotermitidae</taxon>
        <taxon>Coptotermes</taxon>
    </lineage>
</organism>
<evidence type="ECO:0000313" key="1">
    <source>
        <dbReference type="EMBL" id="GFG28208.1"/>
    </source>
</evidence>
<reference evidence="2" key="1">
    <citation type="submission" date="2020-01" db="EMBL/GenBank/DDBJ databases">
        <title>Draft genome sequence of the Termite Coptotermes fromosanus.</title>
        <authorList>
            <person name="Itakura S."/>
            <person name="Yosikawa Y."/>
            <person name="Umezawa K."/>
        </authorList>
    </citation>
    <scope>NUCLEOTIDE SEQUENCE [LARGE SCALE GENOMIC DNA]</scope>
</reference>
<evidence type="ECO:0000313" key="2">
    <source>
        <dbReference type="Proteomes" id="UP000502823"/>
    </source>
</evidence>
<dbReference type="Proteomes" id="UP000502823">
    <property type="component" value="Unassembled WGS sequence"/>
</dbReference>